<keyword evidence="2" id="KW-0238">DNA-binding</keyword>
<evidence type="ECO:0000313" key="5">
    <source>
        <dbReference type="EMBL" id="GGF33737.1"/>
    </source>
</evidence>
<reference evidence="5" key="1">
    <citation type="journal article" date="2014" name="Int. J. Syst. Evol. Microbiol.">
        <title>Complete genome sequence of Corynebacterium casei LMG S-19264T (=DSM 44701T), isolated from a smear-ripened cheese.</title>
        <authorList>
            <consortium name="US DOE Joint Genome Institute (JGI-PGF)"/>
            <person name="Walter F."/>
            <person name="Albersmeier A."/>
            <person name="Kalinowski J."/>
            <person name="Ruckert C."/>
        </authorList>
    </citation>
    <scope>NUCLEOTIDE SEQUENCE</scope>
    <source>
        <strain evidence="5">CGMCC 1.15725</strain>
    </source>
</reference>
<dbReference type="PROSITE" id="PS01124">
    <property type="entry name" value="HTH_ARAC_FAMILY_2"/>
    <property type="match status" value="1"/>
</dbReference>
<protein>
    <submittedName>
        <fullName evidence="5">Putative HTH-type transcriptional regulator</fullName>
    </submittedName>
</protein>
<dbReference type="InterPro" id="IPR018060">
    <property type="entry name" value="HTH_AraC"/>
</dbReference>
<dbReference type="Pfam" id="PF12833">
    <property type="entry name" value="HTH_18"/>
    <property type="match status" value="1"/>
</dbReference>
<accession>A0A8J3E5M8</accession>
<dbReference type="SUPFAM" id="SSF46689">
    <property type="entry name" value="Homeodomain-like"/>
    <property type="match status" value="2"/>
</dbReference>
<dbReference type="InterPro" id="IPR032783">
    <property type="entry name" value="AraC_lig"/>
</dbReference>
<dbReference type="PANTHER" id="PTHR46796">
    <property type="entry name" value="HTH-TYPE TRANSCRIPTIONAL ACTIVATOR RHAS-RELATED"/>
    <property type="match status" value="1"/>
</dbReference>
<dbReference type="EMBL" id="BMJQ01000012">
    <property type="protein sequence ID" value="GGF33737.1"/>
    <property type="molecule type" value="Genomic_DNA"/>
</dbReference>
<sequence>MSGLAPLLRVRPELESLCRFGAQWASPHEISTGGWAPFHLVARGSCGIEVAGLAPIPLEAGDVAVLPHGGAHSLRGPTTPASLQRAAALRLGHTGAILLKTNVEDEPDTEIVCGRLMFEQAHQNLILATLPPVIVLRARQDPDSDQLRQLMAAIRDELDGARPGAVAIATDLASALLVMVLRTYLAREPAHPGLLALLGQRQSARALAAMLEAPAHDWALDELAAHAGASRATLVRLFQKTAGMAPLAVLTELRLGLARHKLLAGTATLAAIAAEVGYQSESTFSRAFQRRFGIRPGEARRSGAAA</sequence>
<dbReference type="SMART" id="SM00342">
    <property type="entry name" value="HTH_ARAC"/>
    <property type="match status" value="1"/>
</dbReference>
<keyword evidence="1" id="KW-0805">Transcription regulation</keyword>
<dbReference type="PANTHER" id="PTHR46796:SF7">
    <property type="entry name" value="ARAC FAMILY TRANSCRIPTIONAL REGULATOR"/>
    <property type="match status" value="1"/>
</dbReference>
<evidence type="ECO:0000313" key="6">
    <source>
        <dbReference type="Proteomes" id="UP000646365"/>
    </source>
</evidence>
<dbReference type="Proteomes" id="UP000646365">
    <property type="component" value="Unassembled WGS sequence"/>
</dbReference>
<dbReference type="Gene3D" id="1.10.10.60">
    <property type="entry name" value="Homeodomain-like"/>
    <property type="match status" value="1"/>
</dbReference>
<evidence type="ECO:0000256" key="2">
    <source>
        <dbReference type="ARBA" id="ARBA00023125"/>
    </source>
</evidence>
<dbReference type="GO" id="GO:0003700">
    <property type="term" value="F:DNA-binding transcription factor activity"/>
    <property type="evidence" value="ECO:0007669"/>
    <property type="project" value="InterPro"/>
</dbReference>
<comment type="caution">
    <text evidence="5">The sequence shown here is derived from an EMBL/GenBank/DDBJ whole genome shotgun (WGS) entry which is preliminary data.</text>
</comment>
<dbReference type="InterPro" id="IPR050204">
    <property type="entry name" value="AraC_XylS_family_regulators"/>
</dbReference>
<dbReference type="InterPro" id="IPR020449">
    <property type="entry name" value="Tscrpt_reg_AraC-type_HTH"/>
</dbReference>
<feature type="domain" description="HTH araC/xylS-type" evidence="4">
    <location>
        <begin position="204"/>
        <end position="302"/>
    </location>
</feature>
<name>A0A8J3E5M8_9PROT</name>
<keyword evidence="3" id="KW-0804">Transcription</keyword>
<dbReference type="PRINTS" id="PR00032">
    <property type="entry name" value="HTHARAC"/>
</dbReference>
<evidence type="ECO:0000256" key="1">
    <source>
        <dbReference type="ARBA" id="ARBA00023015"/>
    </source>
</evidence>
<dbReference type="InterPro" id="IPR009057">
    <property type="entry name" value="Homeodomain-like_sf"/>
</dbReference>
<evidence type="ECO:0000256" key="3">
    <source>
        <dbReference type="ARBA" id="ARBA00023163"/>
    </source>
</evidence>
<dbReference type="Pfam" id="PF12852">
    <property type="entry name" value="Cupin_6"/>
    <property type="match status" value="1"/>
</dbReference>
<proteinExistence type="predicted"/>
<gene>
    <name evidence="5" type="ORF">GCM10011611_44990</name>
</gene>
<evidence type="ECO:0000259" key="4">
    <source>
        <dbReference type="PROSITE" id="PS01124"/>
    </source>
</evidence>
<dbReference type="GO" id="GO:0043565">
    <property type="term" value="F:sequence-specific DNA binding"/>
    <property type="evidence" value="ECO:0007669"/>
    <property type="project" value="InterPro"/>
</dbReference>
<organism evidence="5 6">
    <name type="scientific">Aliidongia dinghuensis</name>
    <dbReference type="NCBI Taxonomy" id="1867774"/>
    <lineage>
        <taxon>Bacteria</taxon>
        <taxon>Pseudomonadati</taxon>
        <taxon>Pseudomonadota</taxon>
        <taxon>Alphaproteobacteria</taxon>
        <taxon>Rhodospirillales</taxon>
        <taxon>Dongiaceae</taxon>
        <taxon>Aliidongia</taxon>
    </lineage>
</organism>
<reference evidence="5" key="2">
    <citation type="submission" date="2020-09" db="EMBL/GenBank/DDBJ databases">
        <authorList>
            <person name="Sun Q."/>
            <person name="Zhou Y."/>
        </authorList>
    </citation>
    <scope>NUCLEOTIDE SEQUENCE</scope>
    <source>
        <strain evidence="5">CGMCC 1.15725</strain>
    </source>
</reference>
<keyword evidence="6" id="KW-1185">Reference proteome</keyword>
<dbReference type="AlphaFoldDB" id="A0A8J3E5M8"/>